<sequence>MESNYATECGTECGRPPLSPLPSTLRCCPRDDTVCTYCGVSYLVLHEIADLEAKILLLEKNQDGDGEVEWARGALQAACQALVQRELSSARASAESRIQALAEVYDQEREESREQQRQVLERSRALWEATHGLAERLFTSVEAGDGGGGSGGGMSALEYLDGASRCMAALDSTLRSSSVTAEELQSALRRARQAETDLVQARVQTALRRLESNAQRSSEERQALADALQKAR</sequence>
<evidence type="ECO:0000313" key="4">
    <source>
        <dbReference type="RefSeq" id="XP_052124468.1"/>
    </source>
</evidence>
<feature type="coiled-coil region" evidence="1">
    <location>
        <begin position="91"/>
        <end position="118"/>
    </location>
</feature>
<evidence type="ECO:0000313" key="3">
    <source>
        <dbReference type="Proteomes" id="UP000504606"/>
    </source>
</evidence>
<name>A0A9C6UB27_FRAOC</name>
<dbReference type="Proteomes" id="UP000504606">
    <property type="component" value="Unplaced"/>
</dbReference>
<dbReference type="KEGG" id="foc:113217456"/>
<dbReference type="GeneID" id="113217456"/>
<keyword evidence="1" id="KW-0175">Coiled coil</keyword>
<gene>
    <name evidence="4" type="primary">LOC113217456</name>
</gene>
<keyword evidence="3" id="KW-1185">Reference proteome</keyword>
<proteinExistence type="predicted"/>
<dbReference type="RefSeq" id="XP_052124468.1">
    <property type="nucleotide sequence ID" value="XM_052268508.1"/>
</dbReference>
<dbReference type="OrthoDB" id="10256467at2759"/>
<feature type="region of interest" description="Disordered" evidence="2">
    <location>
        <begin position="211"/>
        <end position="232"/>
    </location>
</feature>
<reference evidence="4" key="1">
    <citation type="submission" date="2025-08" db="UniProtKB">
        <authorList>
            <consortium name="RefSeq"/>
        </authorList>
    </citation>
    <scope>IDENTIFICATION</scope>
    <source>
        <tissue evidence="4">Whole organism</tissue>
    </source>
</reference>
<dbReference type="AlphaFoldDB" id="A0A9C6UB27"/>
<evidence type="ECO:0000256" key="2">
    <source>
        <dbReference type="SAM" id="MobiDB-lite"/>
    </source>
</evidence>
<evidence type="ECO:0000256" key="1">
    <source>
        <dbReference type="SAM" id="Coils"/>
    </source>
</evidence>
<protein>
    <submittedName>
        <fullName evidence="4">Uncharacterized protein LOC113217456</fullName>
    </submittedName>
</protein>
<organism evidence="3 4">
    <name type="scientific">Frankliniella occidentalis</name>
    <name type="common">Western flower thrips</name>
    <name type="synonym">Euthrips occidentalis</name>
    <dbReference type="NCBI Taxonomy" id="133901"/>
    <lineage>
        <taxon>Eukaryota</taxon>
        <taxon>Metazoa</taxon>
        <taxon>Ecdysozoa</taxon>
        <taxon>Arthropoda</taxon>
        <taxon>Hexapoda</taxon>
        <taxon>Insecta</taxon>
        <taxon>Pterygota</taxon>
        <taxon>Neoptera</taxon>
        <taxon>Paraneoptera</taxon>
        <taxon>Thysanoptera</taxon>
        <taxon>Terebrantia</taxon>
        <taxon>Thripoidea</taxon>
        <taxon>Thripidae</taxon>
        <taxon>Frankliniella</taxon>
    </lineage>
</organism>
<accession>A0A9C6UB27</accession>